<evidence type="ECO:0000259" key="14">
    <source>
        <dbReference type="Pfam" id="PF08264"/>
    </source>
</evidence>
<dbReference type="GO" id="GO:0004823">
    <property type="term" value="F:leucine-tRNA ligase activity"/>
    <property type="evidence" value="ECO:0007669"/>
    <property type="project" value="UniProtKB-EC"/>
</dbReference>
<evidence type="ECO:0000313" key="15">
    <source>
        <dbReference type="EMBL" id="CAL4066416.1"/>
    </source>
</evidence>
<evidence type="ECO:0000313" key="16">
    <source>
        <dbReference type="Proteomes" id="UP001497623"/>
    </source>
</evidence>
<evidence type="ECO:0000256" key="2">
    <source>
        <dbReference type="ARBA" id="ARBA00005594"/>
    </source>
</evidence>
<dbReference type="SUPFAM" id="SSF47323">
    <property type="entry name" value="Anticodon-binding domain of a subclass of class I aminoacyl-tRNA synthetases"/>
    <property type="match status" value="1"/>
</dbReference>
<dbReference type="EC" id="6.1.1.4" evidence="3"/>
<evidence type="ECO:0000256" key="1">
    <source>
        <dbReference type="ARBA" id="ARBA00004173"/>
    </source>
</evidence>
<dbReference type="InterPro" id="IPR013155">
    <property type="entry name" value="M/V/L/I-tRNA-synth_anticd-bd"/>
</dbReference>
<dbReference type="CDD" id="cd00812">
    <property type="entry name" value="LeuRS_core"/>
    <property type="match status" value="1"/>
</dbReference>
<reference evidence="15 16" key="1">
    <citation type="submission" date="2024-05" db="EMBL/GenBank/DDBJ databases">
        <authorList>
            <person name="Wallberg A."/>
        </authorList>
    </citation>
    <scope>NUCLEOTIDE SEQUENCE [LARGE SCALE GENOMIC DNA]</scope>
</reference>
<evidence type="ECO:0000256" key="10">
    <source>
        <dbReference type="ARBA" id="ARBA00047469"/>
    </source>
</evidence>
<evidence type="ECO:0000256" key="8">
    <source>
        <dbReference type="ARBA" id="ARBA00023146"/>
    </source>
</evidence>
<feature type="non-terminal residue" evidence="15">
    <location>
        <position position="892"/>
    </location>
</feature>
<dbReference type="SUPFAM" id="SSF50677">
    <property type="entry name" value="ValRS/IleRS/LeuRS editing domain"/>
    <property type="match status" value="1"/>
</dbReference>
<feature type="domain" description="Aminoacyl-tRNA synthetase class Ia" evidence="13">
    <location>
        <begin position="413"/>
        <end position="573"/>
    </location>
</feature>
<dbReference type="PANTHER" id="PTHR43740">
    <property type="entry name" value="LEUCYL-TRNA SYNTHETASE"/>
    <property type="match status" value="1"/>
</dbReference>
<comment type="similarity">
    <text evidence="2 11">Belongs to the class-I aminoacyl-tRNA synthetase family.</text>
</comment>
<keyword evidence="6 11" id="KW-0067">ATP-binding</keyword>
<dbReference type="GO" id="GO:0005524">
    <property type="term" value="F:ATP binding"/>
    <property type="evidence" value="ECO:0007669"/>
    <property type="project" value="UniProtKB-KW"/>
</dbReference>
<dbReference type="Pfam" id="PF08264">
    <property type="entry name" value="Anticodon_1"/>
    <property type="match status" value="1"/>
</dbReference>
<dbReference type="Pfam" id="PF00133">
    <property type="entry name" value="tRNA-synt_1"/>
    <property type="match status" value="3"/>
</dbReference>
<evidence type="ECO:0000256" key="12">
    <source>
        <dbReference type="SAM" id="MobiDB-lite"/>
    </source>
</evidence>
<feature type="domain" description="Methionyl/Valyl/Leucyl/Isoleucyl-tRNA synthetase anticodon-binding" evidence="14">
    <location>
        <begin position="742"/>
        <end position="813"/>
    </location>
</feature>
<evidence type="ECO:0000256" key="4">
    <source>
        <dbReference type="ARBA" id="ARBA00022598"/>
    </source>
</evidence>
<dbReference type="FunFam" id="1.10.730.10:FF:000002">
    <property type="entry name" value="Leucine--tRNA ligase"/>
    <property type="match status" value="1"/>
</dbReference>
<evidence type="ECO:0000256" key="11">
    <source>
        <dbReference type="RuleBase" id="RU363035"/>
    </source>
</evidence>
<dbReference type="InterPro" id="IPR009080">
    <property type="entry name" value="tRNAsynth_Ia_anticodon-bd"/>
</dbReference>
<keyword evidence="8 11" id="KW-0030">Aminoacyl-tRNA synthetase</keyword>
<feature type="domain" description="Aminoacyl-tRNA synthetase class Ia" evidence="13">
    <location>
        <begin position="64"/>
        <end position="268"/>
    </location>
</feature>
<keyword evidence="16" id="KW-1185">Reference proteome</keyword>
<dbReference type="Gene3D" id="3.40.50.620">
    <property type="entry name" value="HUPs"/>
    <property type="match status" value="2"/>
</dbReference>
<dbReference type="InterPro" id="IPR002302">
    <property type="entry name" value="Leu-tRNA-ligase"/>
</dbReference>
<dbReference type="FunFam" id="3.40.50.620:FF:000060">
    <property type="entry name" value="Leucine--tRNA ligase"/>
    <property type="match status" value="1"/>
</dbReference>
<evidence type="ECO:0000256" key="7">
    <source>
        <dbReference type="ARBA" id="ARBA00022917"/>
    </source>
</evidence>
<evidence type="ECO:0000256" key="5">
    <source>
        <dbReference type="ARBA" id="ARBA00022741"/>
    </source>
</evidence>
<dbReference type="GO" id="GO:0005739">
    <property type="term" value="C:mitochondrion"/>
    <property type="evidence" value="ECO:0007669"/>
    <property type="project" value="UniProtKB-SubCell"/>
</dbReference>
<sequence length="892" mass="102573">MLKIVRLPVLSSFHKTNNLSFANRRCGRCIFSLTGEWKEKELTNPLKKDIEEYWRKQFKLTDINNTKRKDIVRKKKYILSMFPYPSGKLHMGHVRVYTISDAMARYYDMKGYQVVHPMGWDAFGLPAENAAIEHNEKPDTWTYRNIAHMRKQLLSLGCNFDWDREFATCDSEYYKWTQYLFLKLFKAGLAYQEEAKVNWDPVDQTVLADEQVDENGCSWRSGAKVEKKFLKQWFIKTTRFSESLLSGLEDENLEDWREIAKMQSHWIGECNGYRIEMDTINDKTSGNTTQLSVWMAQPEFLANIYFLGINSEHCLAKEHLLAEKHGRYQLLTIKAVNPLTGEKIPIIKCDDLKFIEGTDFYVGIPVNNEDDEKVALKCGLKLSTDRENNAEPREKVLDICRKQGNGGYLASAKLRDWLISRQRYWGTPIPIIHCNSCGSVPVPEEQLPVELPVIQQFHNKGGTPLADALDWVHCKCPSCGGDARRETDTMDTFVDSSWYFLRFLDPKNQLLPFDFSEEAKLMPVDLYIGGKEHAVLHMYYARFMQHFLQSIGLASCREPFKRLLVQGMVMGQSFRSKESGKYLRREEIDFSVDPPVEKDNGSELITTFEKMSKSKYNGIDPQEVLDEYGTDTTRLLMLANFAPRSNRSWSNDTFPGIVNWQNRMWLTVSEFIDVRNSGSTSKTISPVEWDQHVAELVEKRNFYVRGATYNIEKALQLSTAISYMQGLTSVIRKVPASLMLSQEYEDALCSLIIMLAPIMPHLASELWVGVASVSNTITDPAVLNQPWPQPDPHYKIKLNVKINTAVRNEIELPCSTINDMDISKALQVAQEHDKSQVLEKCNIVETHFELLQGLEATIQFVVDGPVPPVEEMHAKNKKNDRKKKKTPQKKNS</sequence>
<keyword evidence="5 11" id="KW-0547">Nucleotide-binding</keyword>
<dbReference type="Proteomes" id="UP001497623">
    <property type="component" value="Unassembled WGS sequence"/>
</dbReference>
<dbReference type="PRINTS" id="PR00985">
    <property type="entry name" value="TRNASYNTHLEU"/>
</dbReference>
<feature type="region of interest" description="Disordered" evidence="12">
    <location>
        <begin position="869"/>
        <end position="892"/>
    </location>
</feature>
<keyword evidence="7 11" id="KW-0648">Protein biosynthesis</keyword>
<dbReference type="FunFam" id="3.40.50.620:FF:000100">
    <property type="entry name" value="probable leucine--tRNA ligase, mitochondrial"/>
    <property type="match status" value="1"/>
</dbReference>
<dbReference type="InterPro" id="IPR009008">
    <property type="entry name" value="Val/Leu/Ile-tRNA-synth_edit"/>
</dbReference>
<keyword evidence="4 11" id="KW-0436">Ligase</keyword>
<gene>
    <name evidence="15" type="ORF">MNOR_LOCUS5663</name>
</gene>
<dbReference type="InterPro" id="IPR001412">
    <property type="entry name" value="aa-tRNA-synth_I_CS"/>
</dbReference>
<evidence type="ECO:0000256" key="9">
    <source>
        <dbReference type="ARBA" id="ARBA00030520"/>
    </source>
</evidence>
<dbReference type="Gene3D" id="1.10.730.10">
    <property type="entry name" value="Isoleucyl-tRNA Synthetase, Domain 1"/>
    <property type="match status" value="1"/>
</dbReference>
<dbReference type="GO" id="GO:0002161">
    <property type="term" value="F:aminoacyl-tRNA deacylase activity"/>
    <property type="evidence" value="ECO:0007669"/>
    <property type="project" value="InterPro"/>
</dbReference>
<dbReference type="PANTHER" id="PTHR43740:SF2">
    <property type="entry name" value="LEUCINE--TRNA LIGASE, MITOCHONDRIAL"/>
    <property type="match status" value="1"/>
</dbReference>
<proteinExistence type="inferred from homology"/>
<feature type="domain" description="Aminoacyl-tRNA synthetase class Ia" evidence="13">
    <location>
        <begin position="609"/>
        <end position="638"/>
    </location>
</feature>
<evidence type="ECO:0000259" key="13">
    <source>
        <dbReference type="Pfam" id="PF00133"/>
    </source>
</evidence>
<evidence type="ECO:0000256" key="6">
    <source>
        <dbReference type="ARBA" id="ARBA00022840"/>
    </source>
</evidence>
<dbReference type="InterPro" id="IPR002300">
    <property type="entry name" value="aa-tRNA-synth_Ia"/>
</dbReference>
<dbReference type="SUPFAM" id="SSF52374">
    <property type="entry name" value="Nucleotidylyl transferase"/>
    <property type="match status" value="1"/>
</dbReference>
<organism evidence="15 16">
    <name type="scientific">Meganyctiphanes norvegica</name>
    <name type="common">Northern krill</name>
    <name type="synonym">Thysanopoda norvegica</name>
    <dbReference type="NCBI Taxonomy" id="48144"/>
    <lineage>
        <taxon>Eukaryota</taxon>
        <taxon>Metazoa</taxon>
        <taxon>Ecdysozoa</taxon>
        <taxon>Arthropoda</taxon>
        <taxon>Crustacea</taxon>
        <taxon>Multicrustacea</taxon>
        <taxon>Malacostraca</taxon>
        <taxon>Eumalacostraca</taxon>
        <taxon>Eucarida</taxon>
        <taxon>Euphausiacea</taxon>
        <taxon>Euphausiidae</taxon>
        <taxon>Meganyctiphanes</taxon>
    </lineage>
</organism>
<comment type="catalytic activity">
    <reaction evidence="10">
        <text>tRNA(Leu) + L-leucine + ATP = L-leucyl-tRNA(Leu) + AMP + diphosphate</text>
        <dbReference type="Rhea" id="RHEA:11688"/>
        <dbReference type="Rhea" id="RHEA-COMP:9613"/>
        <dbReference type="Rhea" id="RHEA-COMP:9622"/>
        <dbReference type="ChEBI" id="CHEBI:30616"/>
        <dbReference type="ChEBI" id="CHEBI:33019"/>
        <dbReference type="ChEBI" id="CHEBI:57427"/>
        <dbReference type="ChEBI" id="CHEBI:78442"/>
        <dbReference type="ChEBI" id="CHEBI:78494"/>
        <dbReference type="ChEBI" id="CHEBI:456215"/>
        <dbReference type="EC" id="6.1.1.4"/>
    </reaction>
</comment>
<comment type="caution">
    <text evidence="15">The sequence shown here is derived from an EMBL/GenBank/DDBJ whole genome shotgun (WGS) entry which is preliminary data.</text>
</comment>
<protein>
    <recommendedName>
        <fullName evidence="3">leucine--tRNA ligase</fullName>
        <ecNumber evidence="3">6.1.1.4</ecNumber>
    </recommendedName>
    <alternativeName>
        <fullName evidence="9">Leucyl-tRNA synthetase</fullName>
    </alternativeName>
</protein>
<dbReference type="GO" id="GO:0032543">
    <property type="term" value="P:mitochondrial translation"/>
    <property type="evidence" value="ECO:0007669"/>
    <property type="project" value="TreeGrafter"/>
</dbReference>
<accession>A0AAV2PY71</accession>
<dbReference type="InterPro" id="IPR014729">
    <property type="entry name" value="Rossmann-like_a/b/a_fold"/>
</dbReference>
<name>A0AAV2PY71_MEGNR</name>
<feature type="compositionally biased region" description="Basic residues" evidence="12">
    <location>
        <begin position="875"/>
        <end position="892"/>
    </location>
</feature>
<comment type="subcellular location">
    <subcellularLocation>
        <location evidence="1">Mitochondrion</location>
    </subcellularLocation>
</comment>
<dbReference type="PROSITE" id="PS00178">
    <property type="entry name" value="AA_TRNA_LIGASE_I"/>
    <property type="match status" value="1"/>
</dbReference>
<evidence type="ECO:0000256" key="3">
    <source>
        <dbReference type="ARBA" id="ARBA00013164"/>
    </source>
</evidence>
<dbReference type="EMBL" id="CAXKWB010002225">
    <property type="protein sequence ID" value="CAL4066416.1"/>
    <property type="molecule type" value="Genomic_DNA"/>
</dbReference>
<dbReference type="AlphaFoldDB" id="A0AAV2PY71"/>
<dbReference type="GO" id="GO:0006429">
    <property type="term" value="P:leucyl-tRNA aminoacylation"/>
    <property type="evidence" value="ECO:0007669"/>
    <property type="project" value="InterPro"/>
</dbReference>